<proteinExistence type="predicted"/>
<accession>A0A6A5R9S2</accession>
<dbReference type="Proteomes" id="UP000800082">
    <property type="component" value="Unassembled WGS sequence"/>
</dbReference>
<dbReference type="AlphaFoldDB" id="A0A6A5R9S2"/>
<reference evidence="1" key="1">
    <citation type="journal article" date="2020" name="Stud. Mycol.">
        <title>101 Dothideomycetes genomes: a test case for predicting lifestyles and emergence of pathogens.</title>
        <authorList>
            <person name="Haridas S."/>
            <person name="Albert R."/>
            <person name="Binder M."/>
            <person name="Bloem J."/>
            <person name="Labutti K."/>
            <person name="Salamov A."/>
            <person name="Andreopoulos B."/>
            <person name="Baker S."/>
            <person name="Barry K."/>
            <person name="Bills G."/>
            <person name="Bluhm B."/>
            <person name="Cannon C."/>
            <person name="Castanera R."/>
            <person name="Culley D."/>
            <person name="Daum C."/>
            <person name="Ezra D."/>
            <person name="Gonzalez J."/>
            <person name="Henrissat B."/>
            <person name="Kuo A."/>
            <person name="Liang C."/>
            <person name="Lipzen A."/>
            <person name="Lutzoni F."/>
            <person name="Magnuson J."/>
            <person name="Mondo S."/>
            <person name="Nolan M."/>
            <person name="Ohm R."/>
            <person name="Pangilinan J."/>
            <person name="Park H.-J."/>
            <person name="Ramirez L."/>
            <person name="Alfaro M."/>
            <person name="Sun H."/>
            <person name="Tritt A."/>
            <person name="Yoshinaga Y."/>
            <person name="Zwiers L.-H."/>
            <person name="Turgeon B."/>
            <person name="Goodwin S."/>
            <person name="Spatafora J."/>
            <person name="Crous P."/>
            <person name="Grigoriev I."/>
        </authorList>
    </citation>
    <scope>NUCLEOTIDE SEQUENCE</scope>
    <source>
        <strain evidence="1">CBS 183.55</strain>
    </source>
</reference>
<protein>
    <submittedName>
        <fullName evidence="1">Uncharacterized protein</fullName>
    </submittedName>
</protein>
<evidence type="ECO:0000313" key="2">
    <source>
        <dbReference type="Proteomes" id="UP000800082"/>
    </source>
</evidence>
<evidence type="ECO:0000313" key="1">
    <source>
        <dbReference type="EMBL" id="KAF1923764.1"/>
    </source>
</evidence>
<gene>
    <name evidence="1" type="ORF">M421DRAFT_305108</name>
</gene>
<dbReference type="EMBL" id="ML979001">
    <property type="protein sequence ID" value="KAF1923764.1"/>
    <property type="molecule type" value="Genomic_DNA"/>
</dbReference>
<name>A0A6A5R9S2_9PLEO</name>
<sequence length="292" mass="33451">MHVYLNRLIQVEAIPWLCYCRPCCASVSRKVSRPTSLQQHFDQLQLDIDFAQFPGLWHKISSRRGCTDSHVNGCLSGHNIIGRVQHQQKDLMFCGALHQVTPHSLPSLGIEPLSGDMYLLLTKLKHFGKPSSLPVAFIKSLLPSFPVWTPVVRSIRFTRSSLINRKDRPSGDSVRSFNVNEADVDAARRRFPASYFNSPWTTAYAPEVFTCHPSQALEVCKLNRSESEIENTTWHWQYGTSAIILDKYNSTLRSLMFAMMRIHITSNLMPHHHDICRRIMMVLGMSQLPMWD</sequence>
<organism evidence="1 2">
    <name type="scientific">Didymella exigua CBS 183.55</name>
    <dbReference type="NCBI Taxonomy" id="1150837"/>
    <lineage>
        <taxon>Eukaryota</taxon>
        <taxon>Fungi</taxon>
        <taxon>Dikarya</taxon>
        <taxon>Ascomycota</taxon>
        <taxon>Pezizomycotina</taxon>
        <taxon>Dothideomycetes</taxon>
        <taxon>Pleosporomycetidae</taxon>
        <taxon>Pleosporales</taxon>
        <taxon>Pleosporineae</taxon>
        <taxon>Didymellaceae</taxon>
        <taxon>Didymella</taxon>
    </lineage>
</organism>
<keyword evidence="2" id="KW-1185">Reference proteome</keyword>
<dbReference type="RefSeq" id="XP_033444017.1">
    <property type="nucleotide sequence ID" value="XM_033589147.1"/>
</dbReference>
<dbReference type="GeneID" id="54346794"/>